<comment type="caution">
    <text evidence="1">The sequence shown here is derived from an EMBL/GenBank/DDBJ whole genome shotgun (WGS) entry which is preliminary data.</text>
</comment>
<organism evidence="1 2">
    <name type="scientific">Cohnella soli</name>
    <dbReference type="NCBI Taxonomy" id="425005"/>
    <lineage>
        <taxon>Bacteria</taxon>
        <taxon>Bacillati</taxon>
        <taxon>Bacillota</taxon>
        <taxon>Bacilli</taxon>
        <taxon>Bacillales</taxon>
        <taxon>Paenibacillaceae</taxon>
        <taxon>Cohnella</taxon>
    </lineage>
</organism>
<proteinExistence type="predicted"/>
<gene>
    <name evidence="1" type="ORF">ACFPOF_21900</name>
</gene>
<evidence type="ECO:0000313" key="2">
    <source>
        <dbReference type="Proteomes" id="UP001596113"/>
    </source>
</evidence>
<dbReference type="InterPro" id="IPR027839">
    <property type="entry name" value="DUF4432"/>
</dbReference>
<dbReference type="Proteomes" id="UP001596113">
    <property type="component" value="Unassembled WGS sequence"/>
</dbReference>
<name>A0ABW0HYY7_9BACL</name>
<dbReference type="RefSeq" id="WP_378136615.1">
    <property type="nucleotide sequence ID" value="NZ_JBHSMI010000029.1"/>
</dbReference>
<evidence type="ECO:0000313" key="1">
    <source>
        <dbReference type="EMBL" id="MFC5405406.1"/>
    </source>
</evidence>
<protein>
    <submittedName>
        <fullName evidence="1">DUF4432 family protein</fullName>
    </submittedName>
</protein>
<accession>A0ABW0HYY7</accession>
<dbReference type="Gene3D" id="2.70.98.10">
    <property type="match status" value="1"/>
</dbReference>
<dbReference type="Pfam" id="PF14486">
    <property type="entry name" value="DUF4432"/>
    <property type="match status" value="1"/>
</dbReference>
<dbReference type="EMBL" id="JBHSMI010000029">
    <property type="protein sequence ID" value="MFC5405406.1"/>
    <property type="molecule type" value="Genomic_DNA"/>
</dbReference>
<sequence>MPTITTIRLETCRFEREPALLLEHGGLCAHVFRYRSGVCAVKLTNAEGNLVVLPYQGQQIWSMDFAGRSLAMKSTFDEPQETRDFLSTYGAFLLHCGMRAMGNPGKADDHPVHGELPNAPFQDAWLRAGEDTEGAYLEIGGSYRHTLAFTCDYRVETAVRLYEQATTVRITVSLTNLRSEPLEYMYLAHLNFRPVDYGRLVYSAPNGEGQVGMRQPNPELISRNPAYGAFIDKVAKNPALIDVLDPTFPINPEIVLNYRYVADEEGWAHSMQVRPDGYADYVKHRPDELPQVVRWIARTGHEQALGLALPATATAEGYSAEKRKGNVRQLASHQSISFHYEAGLLSPEQTADMERRITSILNAEDAERL</sequence>
<reference evidence="2" key="1">
    <citation type="journal article" date="2019" name="Int. J. Syst. Evol. Microbiol.">
        <title>The Global Catalogue of Microorganisms (GCM) 10K type strain sequencing project: providing services to taxonomists for standard genome sequencing and annotation.</title>
        <authorList>
            <consortium name="The Broad Institute Genomics Platform"/>
            <consortium name="The Broad Institute Genome Sequencing Center for Infectious Disease"/>
            <person name="Wu L."/>
            <person name="Ma J."/>
        </authorList>
    </citation>
    <scope>NUCLEOTIDE SEQUENCE [LARGE SCALE GENOMIC DNA]</scope>
    <source>
        <strain evidence="2">CGMCC 1.18575</strain>
    </source>
</reference>
<dbReference type="InterPro" id="IPR014718">
    <property type="entry name" value="GH-type_carb-bd"/>
</dbReference>
<keyword evidence="2" id="KW-1185">Reference proteome</keyword>